<dbReference type="GO" id="GO:0016459">
    <property type="term" value="C:myosin complex"/>
    <property type="evidence" value="ECO:0007669"/>
    <property type="project" value="InterPro"/>
</dbReference>
<dbReference type="EMBL" id="GEIB01001497">
    <property type="protein sequence ID" value="JAR86761.1"/>
    <property type="molecule type" value="Transcribed_RNA"/>
</dbReference>
<name>A0A147B7L9_9ACAR</name>
<dbReference type="PANTHER" id="PTHR34969">
    <property type="entry name" value="OS01G0621700 PROTEIN"/>
    <property type="match status" value="1"/>
</dbReference>
<dbReference type="PROSITE" id="PS51757">
    <property type="entry name" value="TH1"/>
    <property type="match status" value="1"/>
</dbReference>
<dbReference type="GO" id="GO:0003774">
    <property type="term" value="F:cytoskeletal motor activity"/>
    <property type="evidence" value="ECO:0007669"/>
    <property type="project" value="InterPro"/>
</dbReference>
<dbReference type="PANTHER" id="PTHR34969:SF1">
    <property type="entry name" value="TH1 DOMAIN-CONTAINING PROTEIN"/>
    <property type="match status" value="1"/>
</dbReference>
<evidence type="ECO:0000259" key="1">
    <source>
        <dbReference type="PROSITE" id="PS51757"/>
    </source>
</evidence>
<accession>A0A147B7L9</accession>
<dbReference type="AlphaFoldDB" id="A0A147B7L9"/>
<protein>
    <submittedName>
        <fullName evidence="2">Myosin ib like isoform x2</fullName>
    </submittedName>
</protein>
<feature type="domain" description="TH1" evidence="1">
    <location>
        <begin position="89"/>
        <end position="272"/>
    </location>
</feature>
<dbReference type="InterPro" id="IPR010926">
    <property type="entry name" value="Myosin_TH1"/>
</dbReference>
<evidence type="ECO:0000313" key="2">
    <source>
        <dbReference type="EMBL" id="JAR86761.1"/>
    </source>
</evidence>
<feature type="non-terminal residue" evidence="2">
    <location>
        <position position="1"/>
    </location>
</feature>
<organism evidence="2">
    <name type="scientific">Alectorobius mimon</name>
    <dbReference type="NCBI Taxonomy" id="360319"/>
    <lineage>
        <taxon>Eukaryota</taxon>
        <taxon>Metazoa</taxon>
        <taxon>Ecdysozoa</taxon>
        <taxon>Arthropoda</taxon>
        <taxon>Chelicerata</taxon>
        <taxon>Arachnida</taxon>
        <taxon>Acari</taxon>
        <taxon>Parasitiformes</taxon>
        <taxon>Ixodida</taxon>
        <taxon>Ixodoidea</taxon>
        <taxon>Argasidae</taxon>
        <taxon>Ornithodorinae</taxon>
        <taxon>Alectorobius</taxon>
    </lineage>
</organism>
<sequence length="274" mass="30952">RNQPENDVNARFVRQVKAEYLKRLAANLPKSVLDHSWPSAPIVCKKTSELLHGLHRTWLVRKYCRSITPQRKALMDWKVEAEAVFSGKKQSYQASLPSIFSENRLSQDDEFRRTNMFEKSVKHQGEKTLYCLPVIKYDRHGYKPRDRVLVLTDAALYLVDRKDFKSKHRIPLKSIEGITVSNLSDGLILLRIPQEMKKDKGDLILDARGHLVEAVSKITLASGQRSLVLVELSNSVRHRLSGGKEGTIDFSQGAKSEVAKGKNGHLIVVSSASP</sequence>
<dbReference type="Pfam" id="PF06017">
    <property type="entry name" value="Myosin_TH1"/>
    <property type="match status" value="1"/>
</dbReference>
<proteinExistence type="predicted"/>
<reference evidence="2" key="1">
    <citation type="submission" date="2016-03" db="EMBL/GenBank/DDBJ databases">
        <title>Gut transcriptome analysis on engorged females of Ornithodoros mimon (Acari: Argasidae) and phylogenetic inferences of soft ticks.</title>
        <authorList>
            <person name="Landulfo G.A."/>
            <person name="Giovanni D."/>
            <person name="Carvalho E."/>
            <person name="Junqueira-de-Azevedo I."/>
            <person name="Patane J."/>
            <person name="Mendoca R."/>
            <person name="Barros-Battesti D."/>
        </authorList>
    </citation>
    <scope>NUCLEOTIDE SEQUENCE</scope>
    <source>
        <strain evidence="2">Females</strain>
        <tissue evidence="2">Gut</tissue>
    </source>
</reference>